<gene>
    <name evidence="1" type="ORF">IIC_04370</name>
</gene>
<proteinExistence type="predicted"/>
<protein>
    <recommendedName>
        <fullName evidence="3">Transposase</fullName>
    </recommendedName>
</protein>
<dbReference type="HOGENOM" id="CLU_032903_4_1_9"/>
<reference evidence="1 2" key="1">
    <citation type="submission" date="2012-12" db="EMBL/GenBank/DDBJ databases">
        <title>The Genome Sequence of Bacillus cereus VD021.</title>
        <authorList>
            <consortium name="The Broad Institute Genome Sequencing Platform"/>
            <consortium name="The Broad Institute Genome Sequencing Center for Infectious Disease"/>
            <person name="Feldgarden M."/>
            <person name="Van der Auwera G.A."/>
            <person name="Mahillon J."/>
            <person name="Duprez V."/>
            <person name="Timmery S."/>
            <person name="Mattelet C."/>
            <person name="Dierick K."/>
            <person name="Sun M."/>
            <person name="Yu Z."/>
            <person name="Zhu L."/>
            <person name="Hu X."/>
            <person name="Shank E.B."/>
            <person name="Swiecicka I."/>
            <person name="Hansen B.M."/>
            <person name="Andrup L."/>
            <person name="Walker B."/>
            <person name="Young S.K."/>
            <person name="Zeng Q."/>
            <person name="Gargeya S."/>
            <person name="Fitzgerald M."/>
            <person name="Haas B."/>
            <person name="Abouelleil A."/>
            <person name="Alvarado L."/>
            <person name="Arachchi H.M."/>
            <person name="Berlin A.M."/>
            <person name="Chapman S.B."/>
            <person name="Dewar J."/>
            <person name="Goldberg J."/>
            <person name="Griggs A."/>
            <person name="Gujja S."/>
            <person name="Hansen M."/>
            <person name="Howarth C."/>
            <person name="Imamovic A."/>
            <person name="Larimer J."/>
            <person name="McCowan C."/>
            <person name="Murphy C."/>
            <person name="Neiman D."/>
            <person name="Pearson M."/>
            <person name="Priest M."/>
            <person name="Roberts A."/>
            <person name="Saif S."/>
            <person name="Shea T."/>
            <person name="Sisk P."/>
            <person name="Sykes S."/>
            <person name="Wortman J."/>
            <person name="Nusbaum C."/>
            <person name="Birren B."/>
        </authorList>
    </citation>
    <scope>NUCLEOTIDE SEQUENCE [LARGE SCALE GENOMIC DNA]</scope>
    <source>
        <strain evidence="1 2">VD021</strain>
    </source>
</reference>
<organism evidence="1 2">
    <name type="scientific">Bacillus cereus VD021</name>
    <dbReference type="NCBI Taxonomy" id="1053224"/>
    <lineage>
        <taxon>Bacteria</taxon>
        <taxon>Bacillati</taxon>
        <taxon>Bacillota</taxon>
        <taxon>Bacilli</taxon>
        <taxon>Bacillales</taxon>
        <taxon>Bacillaceae</taxon>
        <taxon>Bacillus</taxon>
        <taxon>Bacillus cereus group</taxon>
    </lineage>
</organism>
<evidence type="ECO:0000313" key="1">
    <source>
        <dbReference type="EMBL" id="EOO71510.1"/>
    </source>
</evidence>
<evidence type="ECO:0000313" key="2">
    <source>
        <dbReference type="Proteomes" id="UP000014040"/>
    </source>
</evidence>
<sequence length="117" mass="13632">MYEKHKGNKEELKKQKYPTPAKYKVGFEWLKEVDSLALANAQLNLQTAYKNFFSGQNDFPTFKSKKNRKSYTTNRVNGNIMLLNGHIKLPKLKLVKIKQHREIPQNHVIKSCTISIL</sequence>
<name>R8HF81_BACCE</name>
<accession>R8HF81</accession>
<evidence type="ECO:0008006" key="3">
    <source>
        <dbReference type="Google" id="ProtNLM"/>
    </source>
</evidence>
<dbReference type="EMBL" id="AHES01000042">
    <property type="protein sequence ID" value="EOO71510.1"/>
    <property type="molecule type" value="Genomic_DNA"/>
</dbReference>
<dbReference type="PATRIC" id="fig|1053224.3.peg.4426"/>
<comment type="caution">
    <text evidence="1">The sequence shown here is derived from an EMBL/GenBank/DDBJ whole genome shotgun (WGS) entry which is preliminary data.</text>
</comment>
<dbReference type="AlphaFoldDB" id="R8HF81"/>
<dbReference type="Proteomes" id="UP000014040">
    <property type="component" value="Unassembled WGS sequence"/>
</dbReference>